<dbReference type="InterPro" id="IPR002327">
    <property type="entry name" value="Cyt_c_1A/1B"/>
</dbReference>
<organism evidence="10 11">
    <name type="scientific">Denitrobaculum tricleocarpae</name>
    <dbReference type="NCBI Taxonomy" id="2591009"/>
    <lineage>
        <taxon>Bacteria</taxon>
        <taxon>Pseudomonadati</taxon>
        <taxon>Pseudomonadota</taxon>
        <taxon>Alphaproteobacteria</taxon>
        <taxon>Rhodospirillales</taxon>
        <taxon>Rhodospirillaceae</taxon>
        <taxon>Denitrobaculum</taxon>
    </lineage>
</organism>
<keyword evidence="11" id="KW-1185">Reference proteome</keyword>
<comment type="caution">
    <text evidence="10">The sequence shown here is derived from an EMBL/GenBank/DDBJ whole genome shotgun (WGS) entry which is preliminary data.</text>
</comment>
<comment type="function">
    <text evidence="1">Cytochrome c2 is found mainly in purple, non-sulfur, photosynthetic bacteria where it functions as the electron donor to the oxidized bacteriochlorophyll in the photophosphorylation pathway. However, it may also have a role in the respiratory chain and is found in some non-photosynthetic bacteria.</text>
</comment>
<dbReference type="PRINTS" id="PR00604">
    <property type="entry name" value="CYTCHRMECIAB"/>
</dbReference>
<evidence type="ECO:0000256" key="3">
    <source>
        <dbReference type="ARBA" id="ARBA00022531"/>
    </source>
</evidence>
<keyword evidence="5 8" id="KW-0479">Metal-binding</keyword>
<dbReference type="Proteomes" id="UP000315252">
    <property type="component" value="Unassembled WGS sequence"/>
</dbReference>
<dbReference type="PANTHER" id="PTHR11961">
    <property type="entry name" value="CYTOCHROME C"/>
    <property type="match status" value="1"/>
</dbReference>
<accession>A0A545U195</accession>
<evidence type="ECO:0000256" key="7">
    <source>
        <dbReference type="ARBA" id="ARBA00023004"/>
    </source>
</evidence>
<dbReference type="RefSeq" id="WP_142894360.1">
    <property type="nucleotide sequence ID" value="NZ_ML660052.1"/>
</dbReference>
<dbReference type="InterPro" id="IPR036909">
    <property type="entry name" value="Cyt_c-like_dom_sf"/>
</dbReference>
<evidence type="ECO:0000259" key="9">
    <source>
        <dbReference type="PROSITE" id="PS51007"/>
    </source>
</evidence>
<reference evidence="10 11" key="1">
    <citation type="submission" date="2019-06" db="EMBL/GenBank/DDBJ databases">
        <title>Whole genome sequence for Rhodospirillaceae sp. R148.</title>
        <authorList>
            <person name="Wang G."/>
        </authorList>
    </citation>
    <scope>NUCLEOTIDE SEQUENCE [LARGE SCALE GENOMIC DNA]</scope>
    <source>
        <strain evidence="10 11">R148</strain>
    </source>
</reference>
<feature type="domain" description="Cytochrome c" evidence="9">
    <location>
        <begin position="70"/>
        <end position="171"/>
    </location>
</feature>
<dbReference type="GO" id="GO:0015979">
    <property type="term" value="P:photosynthesis"/>
    <property type="evidence" value="ECO:0007669"/>
    <property type="project" value="UniProtKB-KW"/>
</dbReference>
<dbReference type="Pfam" id="PF00034">
    <property type="entry name" value="Cytochrom_C"/>
    <property type="match status" value="1"/>
</dbReference>
<evidence type="ECO:0000256" key="1">
    <source>
        <dbReference type="ARBA" id="ARBA00003590"/>
    </source>
</evidence>
<dbReference type="AlphaFoldDB" id="A0A545U195"/>
<evidence type="ECO:0000256" key="5">
    <source>
        <dbReference type="ARBA" id="ARBA00022723"/>
    </source>
</evidence>
<dbReference type="SUPFAM" id="SSF46626">
    <property type="entry name" value="Cytochrome c"/>
    <property type="match status" value="1"/>
</dbReference>
<evidence type="ECO:0000256" key="4">
    <source>
        <dbReference type="ARBA" id="ARBA00022617"/>
    </source>
</evidence>
<dbReference type="GO" id="GO:0009055">
    <property type="term" value="F:electron transfer activity"/>
    <property type="evidence" value="ECO:0007669"/>
    <property type="project" value="InterPro"/>
</dbReference>
<proteinExistence type="predicted"/>
<sequence>MSSLEMNKIGAAVLTAGVIAMTSGFVAELLFQKEPLAEHAFMIEIEGGTQETSVAEAPAEVPISVLMASADAAAGEKSFRKCSACHTVENGGNNKVGPNLWNVVMGPHAHQASFNYSSALTDLAEEPWTYEALDAFLKSPKEYAPGTKMSFAGLRKADERADIIAYLRSLSDSPVPLPE</sequence>
<protein>
    <submittedName>
        <fullName evidence="10">Cytochrome c family protein</fullName>
    </submittedName>
</protein>
<keyword evidence="4 8" id="KW-0349">Heme</keyword>
<dbReference type="PROSITE" id="PS51007">
    <property type="entry name" value="CYTC"/>
    <property type="match status" value="1"/>
</dbReference>
<dbReference type="GO" id="GO:0046872">
    <property type="term" value="F:metal ion binding"/>
    <property type="evidence" value="ECO:0007669"/>
    <property type="project" value="UniProtKB-KW"/>
</dbReference>
<dbReference type="GO" id="GO:0020037">
    <property type="term" value="F:heme binding"/>
    <property type="evidence" value="ECO:0007669"/>
    <property type="project" value="InterPro"/>
</dbReference>
<evidence type="ECO:0000256" key="8">
    <source>
        <dbReference type="PROSITE-ProRule" id="PRU00433"/>
    </source>
</evidence>
<keyword evidence="2" id="KW-0813">Transport</keyword>
<keyword evidence="3" id="KW-0602">Photosynthesis</keyword>
<dbReference type="Gene3D" id="1.10.760.10">
    <property type="entry name" value="Cytochrome c-like domain"/>
    <property type="match status" value="1"/>
</dbReference>
<evidence type="ECO:0000313" key="11">
    <source>
        <dbReference type="Proteomes" id="UP000315252"/>
    </source>
</evidence>
<evidence type="ECO:0000313" key="10">
    <source>
        <dbReference type="EMBL" id="TQV83252.1"/>
    </source>
</evidence>
<dbReference type="InterPro" id="IPR009056">
    <property type="entry name" value="Cyt_c-like_dom"/>
</dbReference>
<evidence type="ECO:0000256" key="6">
    <source>
        <dbReference type="ARBA" id="ARBA00022982"/>
    </source>
</evidence>
<gene>
    <name evidence="10" type="ORF">FKG95_01230</name>
</gene>
<dbReference type="OrthoDB" id="9805828at2"/>
<keyword evidence="6" id="KW-0249">Electron transport</keyword>
<evidence type="ECO:0000256" key="2">
    <source>
        <dbReference type="ARBA" id="ARBA00022448"/>
    </source>
</evidence>
<dbReference type="EMBL" id="VHSH01000001">
    <property type="protein sequence ID" value="TQV83252.1"/>
    <property type="molecule type" value="Genomic_DNA"/>
</dbReference>
<keyword evidence="7 8" id="KW-0408">Iron</keyword>
<name>A0A545U195_9PROT</name>